<dbReference type="OrthoDB" id="269518at2759"/>
<sequence>LVNIFEVFLPQLLRYPNPTDPLNGEAAAILMREPATYEIKVKEYVARYATKEAADAAAEDSDDDEDVDSDDALSDLSDEDDAPGMEL</sequence>
<gene>
    <name evidence="3" type="ORF">BGZ65_007019</name>
</gene>
<protein>
    <recommendedName>
        <fullName evidence="2">UBC core domain-containing protein</fullName>
    </recommendedName>
</protein>
<organism evidence="3 4">
    <name type="scientific">Modicella reniformis</name>
    <dbReference type="NCBI Taxonomy" id="1440133"/>
    <lineage>
        <taxon>Eukaryota</taxon>
        <taxon>Fungi</taxon>
        <taxon>Fungi incertae sedis</taxon>
        <taxon>Mucoromycota</taxon>
        <taxon>Mortierellomycotina</taxon>
        <taxon>Mortierellomycetes</taxon>
        <taxon>Mortierellales</taxon>
        <taxon>Mortierellaceae</taxon>
        <taxon>Modicella</taxon>
    </lineage>
</organism>
<feature type="region of interest" description="Disordered" evidence="1">
    <location>
        <begin position="52"/>
        <end position="87"/>
    </location>
</feature>
<feature type="non-terminal residue" evidence="3">
    <location>
        <position position="1"/>
    </location>
</feature>
<dbReference type="EMBL" id="JAAAHW010010366">
    <property type="protein sequence ID" value="KAF9926944.1"/>
    <property type="molecule type" value="Genomic_DNA"/>
</dbReference>
<keyword evidence="4" id="KW-1185">Reference proteome</keyword>
<dbReference type="PROSITE" id="PS50127">
    <property type="entry name" value="UBC_2"/>
    <property type="match status" value="1"/>
</dbReference>
<dbReference type="InterPro" id="IPR000608">
    <property type="entry name" value="UBC"/>
</dbReference>
<dbReference type="AlphaFoldDB" id="A0A9P6LS97"/>
<evidence type="ECO:0000313" key="3">
    <source>
        <dbReference type="EMBL" id="KAF9926944.1"/>
    </source>
</evidence>
<evidence type="ECO:0000313" key="4">
    <source>
        <dbReference type="Proteomes" id="UP000749646"/>
    </source>
</evidence>
<dbReference type="InterPro" id="IPR016135">
    <property type="entry name" value="UBQ-conjugating_enzyme/RWD"/>
</dbReference>
<feature type="domain" description="UBC core" evidence="2">
    <location>
        <begin position="1"/>
        <end position="50"/>
    </location>
</feature>
<accession>A0A9P6LS97</accession>
<dbReference type="Gene3D" id="3.10.110.10">
    <property type="entry name" value="Ubiquitin Conjugating Enzyme"/>
    <property type="match status" value="1"/>
</dbReference>
<evidence type="ECO:0000256" key="1">
    <source>
        <dbReference type="SAM" id="MobiDB-lite"/>
    </source>
</evidence>
<dbReference type="Proteomes" id="UP000749646">
    <property type="component" value="Unassembled WGS sequence"/>
</dbReference>
<feature type="compositionally biased region" description="Acidic residues" evidence="1">
    <location>
        <begin position="57"/>
        <end position="87"/>
    </location>
</feature>
<reference evidence="3" key="1">
    <citation type="journal article" date="2020" name="Fungal Divers.">
        <title>Resolving the Mortierellaceae phylogeny through synthesis of multi-gene phylogenetics and phylogenomics.</title>
        <authorList>
            <person name="Vandepol N."/>
            <person name="Liber J."/>
            <person name="Desiro A."/>
            <person name="Na H."/>
            <person name="Kennedy M."/>
            <person name="Barry K."/>
            <person name="Grigoriev I.V."/>
            <person name="Miller A.N."/>
            <person name="O'Donnell K."/>
            <person name="Stajich J.E."/>
            <person name="Bonito G."/>
        </authorList>
    </citation>
    <scope>NUCLEOTIDE SEQUENCE</scope>
    <source>
        <strain evidence="3">MES-2147</strain>
    </source>
</reference>
<name>A0A9P6LS97_9FUNG</name>
<comment type="caution">
    <text evidence="3">The sequence shown here is derived from an EMBL/GenBank/DDBJ whole genome shotgun (WGS) entry which is preliminary data.</text>
</comment>
<proteinExistence type="predicted"/>
<dbReference type="SUPFAM" id="SSF54495">
    <property type="entry name" value="UBC-like"/>
    <property type="match status" value="1"/>
</dbReference>
<evidence type="ECO:0000259" key="2">
    <source>
        <dbReference type="PROSITE" id="PS50127"/>
    </source>
</evidence>